<evidence type="ECO:0000256" key="1">
    <source>
        <dbReference type="SAM" id="SignalP"/>
    </source>
</evidence>
<dbReference type="EMBL" id="RKIK01000152">
    <property type="protein sequence ID" value="ROV57461.1"/>
    <property type="molecule type" value="Genomic_DNA"/>
</dbReference>
<sequence>MFRNIGLIGVACICLSAPAAASIQLDHLQPLDNQELASYRGGFLGEDFMINIGLDIATSVNGETLFNNRIANLFFQNGRLVADQPEVVPTTTVIQVGSGNSAVLIPSVEPALPDVPASSVDPAPIVETPQITVSQISAPLPSVTQTAINQVIQNSLDNTVLGFQTTLNIDAQVEGALRRIETSNKIQQSLQFNFN</sequence>
<gene>
    <name evidence="2" type="ORF">EGH82_22965</name>
</gene>
<reference evidence="2 3" key="1">
    <citation type="submission" date="2018-11" db="EMBL/GenBank/DDBJ databases">
        <title>Vibrio ponticus strain CAIM 1751 pathogenic for the snapper Lutjanus guttatus.</title>
        <authorList>
            <person name="Soto-Rodriguez S."/>
            <person name="Lozano-Olvera R."/>
            <person name="Gomez-Gil B."/>
        </authorList>
    </citation>
    <scope>NUCLEOTIDE SEQUENCE [LARGE SCALE GENOMIC DNA]</scope>
    <source>
        <strain evidence="2 3">CAIM 1751</strain>
    </source>
</reference>
<proteinExistence type="predicted"/>
<feature type="signal peptide" evidence="1">
    <location>
        <begin position="1"/>
        <end position="21"/>
    </location>
</feature>
<dbReference type="Proteomes" id="UP000278792">
    <property type="component" value="Unassembled WGS sequence"/>
</dbReference>
<evidence type="ECO:0000313" key="2">
    <source>
        <dbReference type="EMBL" id="ROV57461.1"/>
    </source>
</evidence>
<accession>A0A3N3DSI2</accession>
<dbReference type="RefSeq" id="WP_123783856.1">
    <property type="nucleotide sequence ID" value="NZ_RKIK01000152.1"/>
</dbReference>
<name>A0A3N3DSI2_9VIBR</name>
<evidence type="ECO:0000313" key="3">
    <source>
        <dbReference type="Proteomes" id="UP000278792"/>
    </source>
</evidence>
<feature type="chain" id="PRO_5018219173" evidence="1">
    <location>
        <begin position="22"/>
        <end position="195"/>
    </location>
</feature>
<comment type="caution">
    <text evidence="2">The sequence shown here is derived from an EMBL/GenBank/DDBJ whole genome shotgun (WGS) entry which is preliminary data.</text>
</comment>
<keyword evidence="1" id="KW-0732">Signal</keyword>
<protein>
    <submittedName>
        <fullName evidence="2">Uncharacterized protein</fullName>
    </submittedName>
</protein>
<dbReference type="AlphaFoldDB" id="A0A3N3DSI2"/>
<organism evidence="2 3">
    <name type="scientific">Vibrio ponticus</name>
    <dbReference type="NCBI Taxonomy" id="265668"/>
    <lineage>
        <taxon>Bacteria</taxon>
        <taxon>Pseudomonadati</taxon>
        <taxon>Pseudomonadota</taxon>
        <taxon>Gammaproteobacteria</taxon>
        <taxon>Vibrionales</taxon>
        <taxon>Vibrionaceae</taxon>
        <taxon>Vibrio</taxon>
    </lineage>
</organism>